<dbReference type="Proteomes" id="UP001176961">
    <property type="component" value="Unassembled WGS sequence"/>
</dbReference>
<evidence type="ECO:0000256" key="1">
    <source>
        <dbReference type="SAM" id="MobiDB-lite"/>
    </source>
</evidence>
<sequence>MDTGTRESPVLDRRKSESNHVEIANDIPESEAALPTVHGILKNLDEISLDDPRDSIEKEADEYEQMDSIALDNSQQSEHDSPPSSGPLECGADNLLAHPSTLTDEHMDDIKIDHDGVRGDESASTTIRSPNSSTSESVSNQREQTMISPPAMANLSVPNSLENNIFTSGDDTKPDTPVLEPVPEGTVLQAESVASLPRIMSKTTIIHSSDETPQETFERLIRGIKDGSMEKSEIVDQLFNTLVGGQFDLETRYIIEDSSNIERMLTLLTHSDETLQAEIWSVFLAVVRKSKRNLEACSRISLISKILDLLPNAQGMLSDLLVQLLGVLTNYSITVKETKQFLRSLQAVNDCWPRNSLKLLQVMKQMPIRDDANVFFSFPGKSQAGIIIPPFAKFPCQSGWTFSTWLRMDPMSSVLFEKERPYLYCFRSSKGIGYSCYFMGNALVVTMEKTKGKVLTRCTKKELTPRKWHHVAISHSYSRWGRSEIRFYFDGELSETAEISWAVSTTEQFDRCSVGVSPEGDPDTAFCGQMGAVYLFADSLSLEQANSLFCLGPSYQSYFVHDSGSTLPDGYKKHLFDGRLSSVLVMAYCPKNCHGQLCLNSPSKIPSTYFVQVPHAVMKEGVEVITTHSIHNSLRSVGGIQILLPLFSQLDLPCEDGTAMDGDMCSTLLSLISLLLSSSQTIQQQLYHSKGFLIIGHALQKASSRHITMKVAEQVIDMAKFLLRCSSGGPLIKQLFEHIMFNPKLWINSEPAVQVHLYNYLATDFLGNTNFHHIIRQVATFGEMCHALKFYYWVTKPKPPSAYQVEERSSTFPNEDVISIRGSILIFLNRLILLNAGSGQDAIREQEIHQLMNFVATVHEDDNLYDVLALLNRLLGFYPQIMVPIFDKDKDVGLVFKLLSSPNQLIRIPALKMFGFFLQRSTLKRKTESVSARHLFTLITERLLLHADYLTLPTYIVLFEILTEQMTPELAYTKSEAASPDWRFENPMMLKVIANLITQSTESKELMRVKKAFLLDIINMCRDGKDNRRTILQMSVWQEWLISISYVFPKNAEEMEITELVYEMFAILLHHAIRFEYGGWRVWVDTLAIAHSKVSWERFRRQQQKDVTASPAATTITKESITDKKDAGDSTQSTSATDEMPTPIYRTPEFCWSTVHLRLLGDLLSGIEATVEEWKATDSPSLADYCNMNENQIFVGNTVHVISQLADSLIMACGGLLPLLASATSPNSELEIVDACQQELPIDCAATLLSRFVQLADVFIFASGVSFTELEQEKNMPSGGVLRQSLRLIATASVRHILTARVLRPDSSGHAFEPHANPKNEAIYEFVRGAIESQVKEGITDLDHLLQDVDLQRIKGVVYRDMVEENRQAQFLALAVVYLLSVLMVSRYRDILEPPVTPSPFFNSTNGEEACSTPGSSTTAASDTAEAKPPSPGVTTNGEAPAKEEEEEEKKEPISAIMVEPETMKKDGKEYKAEELSKLSANNAASGTPSQPAERRQYLTNKLQTALETTAPLLREIMGDFRSFFQKTLLGTHGQEIMNDSKVLETLKNRQGSVIELVMLLCSQEWQTSLQKHAGLAFIELVNEGRLMAHATRDHVLRVSNEADFILNRLRAEDVSKHAHFESETTTNMDIRSEEENRWAQAIRNGRRRDCRLAAKLLGNMMTVLRSPSGAWSSGDDAQQLFWRLDVWEDDSRRRRRFVPNVYGSKHEEASIITVPEETKELTEEEKLKLLANSIAPGRGQSSELVDESDIDKWAAEVDPTPSSEVTSYSTPAKLIAPGLVVPGTLSVTATDLFFDADEENPLYKKQDPKHPALTFLRDSMPFLSFDPINDEVFLAKDRAEEENSAHNVDIANSSLVEVAHLKIRMITVVIGNTVSWVEEPTETESMSRNFEREVRNALKRDMV</sequence>
<feature type="domain" description="DUF1088" evidence="2">
    <location>
        <begin position="1584"/>
        <end position="1748"/>
    </location>
</feature>
<accession>A0AA36GS62</accession>
<feature type="compositionally biased region" description="Polar residues" evidence="1">
    <location>
        <begin position="1110"/>
        <end position="1119"/>
    </location>
</feature>
<dbReference type="Gene3D" id="2.60.120.200">
    <property type="match status" value="1"/>
</dbReference>
<protein>
    <recommendedName>
        <fullName evidence="7">BEACH-type PH domain-containing protein</fullName>
    </recommendedName>
</protein>
<dbReference type="GO" id="GO:0008104">
    <property type="term" value="P:intracellular protein localization"/>
    <property type="evidence" value="ECO:0007669"/>
    <property type="project" value="TreeGrafter"/>
</dbReference>
<reference evidence="5" key="1">
    <citation type="submission" date="2023-07" db="EMBL/GenBank/DDBJ databases">
        <authorList>
            <consortium name="CYATHOMIX"/>
        </authorList>
    </citation>
    <scope>NUCLEOTIDE SEQUENCE</scope>
    <source>
        <strain evidence="5">N/A</strain>
    </source>
</reference>
<dbReference type="GO" id="GO:0016020">
    <property type="term" value="C:membrane"/>
    <property type="evidence" value="ECO:0007669"/>
    <property type="project" value="TreeGrafter"/>
</dbReference>
<dbReference type="Pfam" id="PF06469">
    <property type="entry name" value="DUF1088"/>
    <property type="match status" value="1"/>
</dbReference>
<evidence type="ECO:0000259" key="2">
    <source>
        <dbReference type="Pfam" id="PF06469"/>
    </source>
</evidence>
<dbReference type="InterPro" id="IPR046852">
    <property type="entry name" value="Neurobeachin_a-sol"/>
</dbReference>
<dbReference type="InterPro" id="IPR010508">
    <property type="entry name" value="NBEA-like_DUF1088"/>
</dbReference>
<evidence type="ECO:0008006" key="7">
    <source>
        <dbReference type="Google" id="ProtNLM"/>
    </source>
</evidence>
<evidence type="ECO:0000313" key="6">
    <source>
        <dbReference type="Proteomes" id="UP001176961"/>
    </source>
</evidence>
<dbReference type="EMBL" id="CATQJL010000223">
    <property type="protein sequence ID" value="CAJ0597332.1"/>
    <property type="molecule type" value="Genomic_DNA"/>
</dbReference>
<proteinExistence type="predicted"/>
<dbReference type="InterPro" id="IPR016024">
    <property type="entry name" value="ARM-type_fold"/>
</dbReference>
<dbReference type="GO" id="GO:0019901">
    <property type="term" value="F:protein kinase binding"/>
    <property type="evidence" value="ECO:0007669"/>
    <property type="project" value="TreeGrafter"/>
</dbReference>
<feature type="compositionally biased region" description="Basic and acidic residues" evidence="1">
    <location>
        <begin position="112"/>
        <end position="121"/>
    </location>
</feature>
<evidence type="ECO:0000259" key="3">
    <source>
        <dbReference type="Pfam" id="PF15787"/>
    </source>
</evidence>
<gene>
    <name evidence="5" type="ORF">CYNAS_LOCUS9315</name>
</gene>
<comment type="caution">
    <text evidence="5">The sequence shown here is derived from an EMBL/GenBank/DDBJ whole genome shotgun (WGS) entry which is preliminary data.</text>
</comment>
<dbReference type="Pfam" id="PF13385">
    <property type="entry name" value="Laminin_G_3"/>
    <property type="match status" value="1"/>
</dbReference>
<dbReference type="Pfam" id="PF15787">
    <property type="entry name" value="DUF4704"/>
    <property type="match status" value="1"/>
</dbReference>
<dbReference type="SUPFAM" id="SSF48371">
    <property type="entry name" value="ARM repeat"/>
    <property type="match status" value="1"/>
</dbReference>
<dbReference type="Pfam" id="PF20425">
    <property type="entry name" value="Neurobeachin"/>
    <property type="match status" value="1"/>
</dbReference>
<dbReference type="InterPro" id="IPR011993">
    <property type="entry name" value="PH-like_dom_sf"/>
</dbReference>
<dbReference type="SUPFAM" id="SSF49899">
    <property type="entry name" value="Concanavalin A-like lectins/glucanases"/>
    <property type="match status" value="1"/>
</dbReference>
<feature type="domain" description="Neurobeachin alpha-solenoid region" evidence="4">
    <location>
        <begin position="233"/>
        <end position="351"/>
    </location>
</feature>
<feature type="region of interest" description="Disordered" evidence="1">
    <location>
        <begin position="112"/>
        <end position="142"/>
    </location>
</feature>
<feature type="region of interest" description="Disordered" evidence="1">
    <location>
        <begin position="1110"/>
        <end position="1142"/>
    </location>
</feature>
<feature type="region of interest" description="Disordered" evidence="1">
    <location>
        <begin position="1"/>
        <end position="20"/>
    </location>
</feature>
<feature type="region of interest" description="Disordered" evidence="1">
    <location>
        <begin position="1398"/>
        <end position="1470"/>
    </location>
</feature>
<dbReference type="PANTHER" id="PTHR13743:SF162">
    <property type="entry name" value="NEUROBEACHIN"/>
    <property type="match status" value="1"/>
</dbReference>
<dbReference type="Gene3D" id="2.30.29.30">
    <property type="entry name" value="Pleckstrin-homology domain (PH domain)/Phosphotyrosine-binding domain (PTB)"/>
    <property type="match status" value="1"/>
</dbReference>
<dbReference type="PANTHER" id="PTHR13743">
    <property type="entry name" value="BEIGE/BEACH-RELATED"/>
    <property type="match status" value="1"/>
</dbReference>
<name>A0AA36GS62_CYLNA</name>
<feature type="compositionally biased region" description="Low complexity" evidence="1">
    <location>
        <begin position="129"/>
        <end position="139"/>
    </location>
</feature>
<feature type="region of interest" description="Disordered" evidence="1">
    <location>
        <begin position="50"/>
        <end position="95"/>
    </location>
</feature>
<feature type="domain" description="DUF4704" evidence="3">
    <location>
        <begin position="609"/>
        <end position="1092"/>
    </location>
</feature>
<feature type="compositionally biased region" description="Low complexity" evidence="1">
    <location>
        <begin position="1410"/>
        <end position="1424"/>
    </location>
</feature>
<keyword evidence="6" id="KW-1185">Reference proteome</keyword>
<dbReference type="InterPro" id="IPR031570">
    <property type="entry name" value="NBEA/BDCP_DUF4704"/>
</dbReference>
<dbReference type="InterPro" id="IPR050865">
    <property type="entry name" value="BEACH_Domain"/>
</dbReference>
<evidence type="ECO:0000313" key="5">
    <source>
        <dbReference type="EMBL" id="CAJ0597332.1"/>
    </source>
</evidence>
<organism evidence="5 6">
    <name type="scientific">Cylicocyclus nassatus</name>
    <name type="common">Nematode worm</name>
    <dbReference type="NCBI Taxonomy" id="53992"/>
    <lineage>
        <taxon>Eukaryota</taxon>
        <taxon>Metazoa</taxon>
        <taxon>Ecdysozoa</taxon>
        <taxon>Nematoda</taxon>
        <taxon>Chromadorea</taxon>
        <taxon>Rhabditida</taxon>
        <taxon>Rhabditina</taxon>
        <taxon>Rhabditomorpha</taxon>
        <taxon>Strongyloidea</taxon>
        <taxon>Strongylidae</taxon>
        <taxon>Cylicocyclus</taxon>
    </lineage>
</organism>
<dbReference type="GO" id="GO:0005829">
    <property type="term" value="C:cytosol"/>
    <property type="evidence" value="ECO:0007669"/>
    <property type="project" value="TreeGrafter"/>
</dbReference>
<feature type="compositionally biased region" description="Basic and acidic residues" evidence="1">
    <location>
        <begin position="9"/>
        <end position="20"/>
    </location>
</feature>
<dbReference type="InterPro" id="IPR013320">
    <property type="entry name" value="ConA-like_dom_sf"/>
</dbReference>
<evidence type="ECO:0000259" key="4">
    <source>
        <dbReference type="Pfam" id="PF20425"/>
    </source>
</evidence>